<dbReference type="InterPro" id="IPR051909">
    <property type="entry name" value="MFP_Cation_Efflux"/>
</dbReference>
<dbReference type="Gene3D" id="2.40.50.100">
    <property type="match status" value="1"/>
</dbReference>
<dbReference type="Pfam" id="PF25973">
    <property type="entry name" value="BSH_CzcB"/>
    <property type="match status" value="1"/>
</dbReference>
<evidence type="ECO:0000259" key="3">
    <source>
        <dbReference type="Pfam" id="PF25954"/>
    </source>
</evidence>
<dbReference type="Gene3D" id="2.40.420.20">
    <property type="match status" value="1"/>
</dbReference>
<protein>
    <submittedName>
        <fullName evidence="6">Efflux RND transporter periplasmic adaptor subunit</fullName>
    </submittedName>
</protein>
<dbReference type="InterPro" id="IPR058647">
    <property type="entry name" value="BSH_CzcB-like"/>
</dbReference>
<comment type="similarity">
    <text evidence="1">Belongs to the membrane fusion protein (MFP) (TC 8.A.1) family.</text>
</comment>
<evidence type="ECO:0000259" key="5">
    <source>
        <dbReference type="Pfam" id="PF25975"/>
    </source>
</evidence>
<dbReference type="InterPro" id="IPR058792">
    <property type="entry name" value="Beta-barrel_RND_2"/>
</dbReference>
<evidence type="ECO:0000256" key="1">
    <source>
        <dbReference type="ARBA" id="ARBA00009477"/>
    </source>
</evidence>
<feature type="domain" description="CzcB-like C-terminal circularly permuted SH3-like" evidence="5">
    <location>
        <begin position="229"/>
        <end position="290"/>
    </location>
</feature>
<organism evidence="6 7">
    <name type="scientific">Haloferula chungangensis</name>
    <dbReference type="NCBI Taxonomy" id="1048331"/>
    <lineage>
        <taxon>Bacteria</taxon>
        <taxon>Pseudomonadati</taxon>
        <taxon>Verrucomicrobiota</taxon>
        <taxon>Verrucomicrobiia</taxon>
        <taxon>Verrucomicrobiales</taxon>
        <taxon>Verrucomicrobiaceae</taxon>
        <taxon>Haloferula</taxon>
    </lineage>
</organism>
<dbReference type="Pfam" id="PF25954">
    <property type="entry name" value="Beta-barrel_RND_2"/>
    <property type="match status" value="1"/>
</dbReference>
<evidence type="ECO:0000313" key="6">
    <source>
        <dbReference type="EMBL" id="MFC7339204.1"/>
    </source>
</evidence>
<comment type="caution">
    <text evidence="6">The sequence shown here is derived from an EMBL/GenBank/DDBJ whole genome shotgun (WGS) entry which is preliminary data.</text>
</comment>
<dbReference type="Gene3D" id="2.40.30.170">
    <property type="match status" value="1"/>
</dbReference>
<gene>
    <name evidence="6" type="ORF">ACFQY0_18565</name>
</gene>
<dbReference type="EMBL" id="JBHTBS010000013">
    <property type="protein sequence ID" value="MFC7339204.1"/>
    <property type="molecule type" value="Genomic_DNA"/>
</dbReference>
<dbReference type="InterPro" id="IPR058649">
    <property type="entry name" value="CzcB_C"/>
</dbReference>
<evidence type="ECO:0000259" key="4">
    <source>
        <dbReference type="Pfam" id="PF25973"/>
    </source>
</evidence>
<dbReference type="PANTHER" id="PTHR30097:SF4">
    <property type="entry name" value="SLR6042 PROTEIN"/>
    <property type="match status" value="1"/>
</dbReference>
<dbReference type="InterPro" id="IPR011053">
    <property type="entry name" value="Single_hybrid_motif"/>
</dbReference>
<dbReference type="InterPro" id="IPR006143">
    <property type="entry name" value="RND_pump_MFP"/>
</dbReference>
<reference evidence="7" key="1">
    <citation type="journal article" date="2019" name="Int. J. Syst. Evol. Microbiol.">
        <title>The Global Catalogue of Microorganisms (GCM) 10K type strain sequencing project: providing services to taxonomists for standard genome sequencing and annotation.</title>
        <authorList>
            <consortium name="The Broad Institute Genomics Platform"/>
            <consortium name="The Broad Institute Genome Sequencing Center for Infectious Disease"/>
            <person name="Wu L."/>
            <person name="Ma J."/>
        </authorList>
    </citation>
    <scope>NUCLEOTIDE SEQUENCE [LARGE SCALE GENOMIC DNA]</scope>
    <source>
        <strain evidence="7">CGMCC 4.1467</strain>
    </source>
</reference>
<dbReference type="PANTHER" id="PTHR30097">
    <property type="entry name" value="CATION EFFLUX SYSTEM PROTEIN CUSB"/>
    <property type="match status" value="1"/>
</dbReference>
<feature type="domain" description="CusB-like beta-barrel" evidence="3">
    <location>
        <begin position="146"/>
        <end position="219"/>
    </location>
</feature>
<proteinExistence type="inferred from homology"/>
<evidence type="ECO:0000256" key="2">
    <source>
        <dbReference type="ARBA" id="ARBA00022448"/>
    </source>
</evidence>
<keyword evidence="2" id="KW-0813">Transport</keyword>
<evidence type="ECO:0000313" key="7">
    <source>
        <dbReference type="Proteomes" id="UP001596472"/>
    </source>
</evidence>
<dbReference type="Pfam" id="PF25975">
    <property type="entry name" value="CzcB_C"/>
    <property type="match status" value="1"/>
</dbReference>
<dbReference type="NCBIfam" id="TIGR01730">
    <property type="entry name" value="RND_mfp"/>
    <property type="match status" value="1"/>
</dbReference>
<dbReference type="Proteomes" id="UP001596472">
    <property type="component" value="Unassembled WGS sequence"/>
</dbReference>
<accession>A0ABW2LBM0</accession>
<name>A0ABW2LBM0_9BACT</name>
<sequence>MNAFIRIVSIASLAGSLVQAEDRQKNTVILDEVGVKNLRLETVMVEERDFDSTVFAVGRVEEVPGNQLSVSSRIPGRAVEVNAFVGDRVKKGQVLAVVESRQPGNPPPTIELKAANDGLVVEAHVLKGQPVQPDTELFDISDRSEMWVVARIPEQLAAGIGPGTRARIMFPALGGEPVLAELLRFGVKADREAGAIEGVFQVPNTQGRLQPGMRAEFSIIVKSRPNVMAVPEEALQGDPAARVVYVKDFDLPNAFVRAKVVTGEKSGGWVEVKEGLFPGDEVVTRGSYSLGFVGGGSGPSLKEALDAAHGHAHAEDGSELTDADRKAAVSGDDHDHASEEAGAPRWLIGYAIGSSALMLLFAQLWWNAKRGAETPETL</sequence>
<dbReference type="RefSeq" id="WP_379715570.1">
    <property type="nucleotide sequence ID" value="NZ_JBHTBS010000013.1"/>
</dbReference>
<keyword evidence="7" id="KW-1185">Reference proteome</keyword>
<feature type="domain" description="CzcB-like barrel-sandwich hybrid" evidence="4">
    <location>
        <begin position="69"/>
        <end position="142"/>
    </location>
</feature>
<dbReference type="SUPFAM" id="SSF51230">
    <property type="entry name" value="Single hybrid motif"/>
    <property type="match status" value="1"/>
</dbReference>